<keyword evidence="2" id="KW-0255">Endonuclease</keyword>
<dbReference type="Proteomes" id="UP001560045">
    <property type="component" value="Unassembled WGS sequence"/>
</dbReference>
<organism evidence="2 3">
    <name type="scientific">Geodermatophilus maliterrae</name>
    <dbReference type="NCBI Taxonomy" id="3162531"/>
    <lineage>
        <taxon>Bacteria</taxon>
        <taxon>Bacillati</taxon>
        <taxon>Actinomycetota</taxon>
        <taxon>Actinomycetes</taxon>
        <taxon>Geodermatophilales</taxon>
        <taxon>Geodermatophilaceae</taxon>
        <taxon>Geodermatophilus</taxon>
    </lineage>
</organism>
<dbReference type="GO" id="GO:0004519">
    <property type="term" value="F:endonuclease activity"/>
    <property type="evidence" value="ECO:0007669"/>
    <property type="project" value="UniProtKB-KW"/>
</dbReference>
<dbReference type="EMBL" id="JBFNXQ010000054">
    <property type="protein sequence ID" value="MEX5719928.1"/>
    <property type="molecule type" value="Genomic_DNA"/>
</dbReference>
<keyword evidence="2" id="KW-0378">Hydrolase</keyword>
<name>A0ABV3XIJ1_9ACTN</name>
<proteinExistence type="predicted"/>
<keyword evidence="3" id="KW-1185">Reference proteome</keyword>
<feature type="domain" description="DUF559" evidence="1">
    <location>
        <begin position="91"/>
        <end position="153"/>
    </location>
</feature>
<protein>
    <submittedName>
        <fullName evidence="2">Endonuclease domain-containing protein</fullName>
    </submittedName>
</protein>
<accession>A0ABV3XIJ1</accession>
<sequence>MAVLETTATAVGVVDAMLRAGHVGTAELGDLLRRRSGRRGSRRVRRVLELADARSESPPESSVRVACVLGGLPAPVPQYEVVADGRWLARVDLAWPAQRVIVEYEGEHHFDGLQIVRDGTRLARLEAAGRLVIRLAAHDLRTPDDVVARVRAALAPGR</sequence>
<comment type="caution">
    <text evidence="2">The sequence shown here is derived from an EMBL/GenBank/DDBJ whole genome shotgun (WGS) entry which is preliminary data.</text>
</comment>
<evidence type="ECO:0000313" key="2">
    <source>
        <dbReference type="EMBL" id="MEX5719928.1"/>
    </source>
</evidence>
<keyword evidence="2" id="KW-0540">Nuclease</keyword>
<evidence type="ECO:0000259" key="1">
    <source>
        <dbReference type="Pfam" id="PF04480"/>
    </source>
</evidence>
<evidence type="ECO:0000313" key="3">
    <source>
        <dbReference type="Proteomes" id="UP001560045"/>
    </source>
</evidence>
<dbReference type="RefSeq" id="WP_369208245.1">
    <property type="nucleotide sequence ID" value="NZ_JBFNXQ010000054.1"/>
</dbReference>
<dbReference type="InterPro" id="IPR007569">
    <property type="entry name" value="DUF559"/>
</dbReference>
<dbReference type="Gene3D" id="3.40.960.10">
    <property type="entry name" value="VSR Endonuclease"/>
    <property type="match status" value="1"/>
</dbReference>
<reference evidence="2 3" key="1">
    <citation type="submission" date="2024-06" db="EMBL/GenBank/DDBJ databases">
        <title>Draft genome sequence of Geodermatophilus badlandi, a novel member of the Geodermatophilaceae isolated from badland sedimentary rocks in the Red desert, Wyoming, USA.</title>
        <authorList>
            <person name="Ben Tekaya S."/>
            <person name="Nouioui I."/>
            <person name="Flores G.M."/>
            <person name="Shaal M.N."/>
            <person name="Bredoire F."/>
            <person name="Basile F."/>
            <person name="Van Diepen L."/>
            <person name="Ward N.L."/>
        </authorList>
    </citation>
    <scope>NUCLEOTIDE SEQUENCE [LARGE SCALE GENOMIC DNA]</scope>
    <source>
        <strain evidence="2 3">WL48A</strain>
    </source>
</reference>
<dbReference type="Pfam" id="PF04480">
    <property type="entry name" value="DUF559"/>
    <property type="match status" value="1"/>
</dbReference>
<gene>
    <name evidence="2" type="ORF">ABQ292_16310</name>
</gene>